<name>A0A4V1IPQ1_9FUNG</name>
<dbReference type="AlphaFoldDB" id="A0A4V1IPQ1"/>
<dbReference type="EMBL" id="ML000781">
    <property type="protein sequence ID" value="RKO83837.1"/>
    <property type="molecule type" value="Genomic_DNA"/>
</dbReference>
<proteinExistence type="predicted"/>
<feature type="region of interest" description="Disordered" evidence="1">
    <location>
        <begin position="43"/>
        <end position="62"/>
    </location>
</feature>
<feature type="compositionally biased region" description="Polar residues" evidence="1">
    <location>
        <begin position="12"/>
        <end position="21"/>
    </location>
</feature>
<reference evidence="3" key="1">
    <citation type="journal article" date="2018" name="Nat. Microbiol.">
        <title>Leveraging single-cell genomics to expand the fungal tree of life.</title>
        <authorList>
            <person name="Ahrendt S.R."/>
            <person name="Quandt C.A."/>
            <person name="Ciobanu D."/>
            <person name="Clum A."/>
            <person name="Salamov A."/>
            <person name="Andreopoulos B."/>
            <person name="Cheng J.F."/>
            <person name="Woyke T."/>
            <person name="Pelin A."/>
            <person name="Henrissat B."/>
            <person name="Reynolds N.K."/>
            <person name="Benny G.L."/>
            <person name="Smith M.E."/>
            <person name="James T.Y."/>
            <person name="Grigoriev I.V."/>
        </authorList>
    </citation>
    <scope>NUCLEOTIDE SEQUENCE [LARGE SCALE GENOMIC DNA]</scope>
</reference>
<feature type="compositionally biased region" description="Polar residues" evidence="1">
    <location>
        <begin position="43"/>
        <end position="55"/>
    </location>
</feature>
<sequence>GGGTTVDAVASKLSTGSPGVGSLSRNITKIFMKFGRTVIGNLSSTQSNSDETSVNLHPHPPRGFATKIAEPNRTTTIAAHAALAAKAKTEARCATHRDIELAKIKLAQTRLESDAKIRAAELESNAKDKVSVLLEGVKARLYTYMVTNSPISVRVWPSKRVLMKSGLKHFHVDIDFVKVAESGEGY</sequence>
<feature type="region of interest" description="Disordered" evidence="1">
    <location>
        <begin position="1"/>
        <end position="21"/>
    </location>
</feature>
<accession>A0A4V1IPQ1</accession>
<feature type="non-terminal residue" evidence="2">
    <location>
        <position position="1"/>
    </location>
</feature>
<evidence type="ECO:0000256" key="1">
    <source>
        <dbReference type="SAM" id="MobiDB-lite"/>
    </source>
</evidence>
<evidence type="ECO:0000313" key="2">
    <source>
        <dbReference type="EMBL" id="RKO83837.1"/>
    </source>
</evidence>
<dbReference type="Proteomes" id="UP000269721">
    <property type="component" value="Unassembled WGS sequence"/>
</dbReference>
<evidence type="ECO:0000313" key="3">
    <source>
        <dbReference type="Proteomes" id="UP000269721"/>
    </source>
</evidence>
<gene>
    <name evidence="2" type="ORF">BDK51DRAFT_34873</name>
</gene>
<organism evidence="2 3">
    <name type="scientific">Blyttiomyces helicus</name>
    <dbReference type="NCBI Taxonomy" id="388810"/>
    <lineage>
        <taxon>Eukaryota</taxon>
        <taxon>Fungi</taxon>
        <taxon>Fungi incertae sedis</taxon>
        <taxon>Chytridiomycota</taxon>
        <taxon>Chytridiomycota incertae sedis</taxon>
        <taxon>Chytridiomycetes</taxon>
        <taxon>Chytridiomycetes incertae sedis</taxon>
        <taxon>Blyttiomyces</taxon>
    </lineage>
</organism>
<protein>
    <submittedName>
        <fullName evidence="2">Uncharacterized protein</fullName>
    </submittedName>
</protein>
<keyword evidence="3" id="KW-1185">Reference proteome</keyword>